<evidence type="ECO:0000313" key="3">
    <source>
        <dbReference type="Proteomes" id="UP000015527"/>
    </source>
</evidence>
<feature type="domain" description="HMA" evidence="1">
    <location>
        <begin position="7"/>
        <end position="70"/>
    </location>
</feature>
<evidence type="ECO:0000313" key="2">
    <source>
        <dbReference type="EMBL" id="EQB16362.1"/>
    </source>
</evidence>
<proteinExistence type="predicted"/>
<protein>
    <recommendedName>
        <fullName evidence="1">HMA domain-containing protein</fullName>
    </recommendedName>
</protein>
<sequence length="72" mass="7661">MEDRGVTTMQFLVPDMTCGSCVKHVREAITALDSSATVEADTVERKISVSTTALQADVEKALADDGYPVTAI</sequence>
<accession>T0HTF0</accession>
<comment type="caution">
    <text evidence="2">The sequence shown here is derived from an EMBL/GenBank/DDBJ whole genome shotgun (WGS) entry which is preliminary data.</text>
</comment>
<dbReference type="SUPFAM" id="SSF55008">
    <property type="entry name" value="HMA, heavy metal-associated domain"/>
    <property type="match status" value="1"/>
</dbReference>
<evidence type="ECO:0000259" key="1">
    <source>
        <dbReference type="PROSITE" id="PS50846"/>
    </source>
</evidence>
<dbReference type="AlphaFoldDB" id="T0HTF0"/>
<dbReference type="InterPro" id="IPR036163">
    <property type="entry name" value="HMA_dom_sf"/>
</dbReference>
<dbReference type="CDD" id="cd00371">
    <property type="entry name" value="HMA"/>
    <property type="match status" value="1"/>
</dbReference>
<dbReference type="Gene3D" id="3.30.70.100">
    <property type="match status" value="1"/>
</dbReference>
<gene>
    <name evidence="2" type="ORF">L284_09605</name>
</gene>
<organism evidence="2 3">
    <name type="scientific">Novosphingobium lindaniclasticum LE124</name>
    <dbReference type="NCBI Taxonomy" id="1096930"/>
    <lineage>
        <taxon>Bacteria</taxon>
        <taxon>Pseudomonadati</taxon>
        <taxon>Pseudomonadota</taxon>
        <taxon>Alphaproteobacteria</taxon>
        <taxon>Sphingomonadales</taxon>
        <taxon>Sphingomonadaceae</taxon>
        <taxon>Novosphingobium</taxon>
    </lineage>
</organism>
<dbReference type="Proteomes" id="UP000015527">
    <property type="component" value="Unassembled WGS sequence"/>
</dbReference>
<name>T0HTF0_9SPHN</name>
<dbReference type="InterPro" id="IPR006121">
    <property type="entry name" value="HMA_dom"/>
</dbReference>
<dbReference type="eggNOG" id="COG2608">
    <property type="taxonomic scope" value="Bacteria"/>
</dbReference>
<dbReference type="GO" id="GO:0046872">
    <property type="term" value="F:metal ion binding"/>
    <property type="evidence" value="ECO:0007669"/>
    <property type="project" value="InterPro"/>
</dbReference>
<dbReference type="PATRIC" id="fig|1096930.3.peg.1906"/>
<dbReference type="EMBL" id="ATHL01000069">
    <property type="protein sequence ID" value="EQB16362.1"/>
    <property type="molecule type" value="Genomic_DNA"/>
</dbReference>
<dbReference type="Pfam" id="PF00403">
    <property type="entry name" value="HMA"/>
    <property type="match status" value="1"/>
</dbReference>
<reference evidence="2 3" key="1">
    <citation type="journal article" date="2013" name="Genome Announc.">
        <title>Genome Sequence of Novosphingobium lindaniclasticum LE124T, Isolated from a Hexachlorocyclohexane Dumpsite.</title>
        <authorList>
            <person name="Saxena A."/>
            <person name="Nayyar N."/>
            <person name="Sangwan N."/>
            <person name="Kumari R."/>
            <person name="Khurana J.P."/>
            <person name="Lal R."/>
        </authorList>
    </citation>
    <scope>NUCLEOTIDE SEQUENCE [LARGE SCALE GENOMIC DNA]</scope>
    <source>
        <strain evidence="2 3">LE124</strain>
    </source>
</reference>
<dbReference type="PROSITE" id="PS50846">
    <property type="entry name" value="HMA_2"/>
    <property type="match status" value="1"/>
</dbReference>
<keyword evidence="3" id="KW-1185">Reference proteome</keyword>